<feature type="domain" description="Poly A polymerase head" evidence="12">
    <location>
        <begin position="25"/>
        <end position="145"/>
    </location>
</feature>
<dbReference type="GO" id="GO:0160016">
    <property type="term" value="F:CCACCA tRNA nucleotidyltransferase activity"/>
    <property type="evidence" value="ECO:0007669"/>
    <property type="project" value="RHEA"/>
</dbReference>
<evidence type="ECO:0000256" key="1">
    <source>
        <dbReference type="ARBA" id="ARBA00001946"/>
    </source>
</evidence>
<dbReference type="InterPro" id="IPR002646">
    <property type="entry name" value="PolA_pol_head_dom"/>
</dbReference>
<feature type="binding site" evidence="11">
    <location>
        <position position="114"/>
    </location>
    <ligand>
        <name>CTP</name>
        <dbReference type="ChEBI" id="CHEBI:37563"/>
    </ligand>
</feature>
<gene>
    <name evidence="11" type="primary">cca</name>
    <name evidence="16" type="ORF">TART1_1235</name>
</gene>
<evidence type="ECO:0000256" key="7">
    <source>
        <dbReference type="ARBA" id="ARBA00022800"/>
    </source>
</evidence>
<feature type="binding site" evidence="11">
    <location>
        <position position="163"/>
    </location>
    <ligand>
        <name>CTP</name>
        <dbReference type="ChEBI" id="CHEBI:37563"/>
    </ligand>
</feature>
<comment type="catalytic activity">
    <reaction evidence="11">
        <text>a tRNA precursor + 2 CTP + ATP = a tRNA with a 3' CCA end + 3 diphosphate</text>
        <dbReference type="Rhea" id="RHEA:14433"/>
        <dbReference type="Rhea" id="RHEA-COMP:10465"/>
        <dbReference type="Rhea" id="RHEA-COMP:10468"/>
        <dbReference type="ChEBI" id="CHEBI:30616"/>
        <dbReference type="ChEBI" id="CHEBI:33019"/>
        <dbReference type="ChEBI" id="CHEBI:37563"/>
        <dbReference type="ChEBI" id="CHEBI:74896"/>
        <dbReference type="ChEBI" id="CHEBI:83071"/>
        <dbReference type="EC" id="2.7.7.72"/>
    </reaction>
</comment>
<dbReference type="SUPFAM" id="SSF81301">
    <property type="entry name" value="Nucleotidyltransferase"/>
    <property type="match status" value="1"/>
</dbReference>
<accession>A0A383TG74</accession>
<evidence type="ECO:0000313" key="16">
    <source>
        <dbReference type="EMBL" id="SYZ78451.1"/>
    </source>
</evidence>
<comment type="function">
    <text evidence="11">Catalyzes the addition and repair of the essential 3'-terminal CCA sequence in tRNAs without using a nucleic acid template. Adds these three nucleotides in the order of C, C, and A to the tRNA nucleotide-73, using CTP and ATP as substrates and producing inorganic pyrophosphate. tRNA 3'-terminal CCA addition is required both for tRNA processing and repair. Also involved in tRNA surveillance by mediating tandem CCA addition to generate a CCACCA at the 3' terminus of unstable tRNAs. While stable tRNAs receive only 3'-terminal CCA, unstable tRNAs are marked with CCACCA and rapidly degraded.</text>
</comment>
<keyword evidence="5 11" id="KW-0479">Metal-binding</keyword>
<dbReference type="Gene3D" id="3.10.129.10">
    <property type="entry name" value="Hotdog Thioesterase"/>
    <property type="match status" value="1"/>
</dbReference>
<comment type="miscellaneous">
    <text evidence="11">A single active site specifically recognizes both ATP and CTP and is responsible for their addition.</text>
</comment>
<dbReference type="SUPFAM" id="SSF81891">
    <property type="entry name" value="Poly A polymerase C-terminal region-like"/>
    <property type="match status" value="1"/>
</dbReference>
<dbReference type="SUPFAM" id="SSF54637">
    <property type="entry name" value="Thioesterase/thiol ester dehydrase-isomerase"/>
    <property type="match status" value="1"/>
</dbReference>
<evidence type="ECO:0000259" key="15">
    <source>
        <dbReference type="Pfam" id="PF22636"/>
    </source>
</evidence>
<keyword evidence="3 11" id="KW-0819">tRNA processing</keyword>
<dbReference type="GO" id="GO:0000287">
    <property type="term" value="F:magnesium ion binding"/>
    <property type="evidence" value="ECO:0007669"/>
    <property type="project" value="UniProtKB-UniRule"/>
</dbReference>
<evidence type="ECO:0000313" key="17">
    <source>
        <dbReference type="Proteomes" id="UP000262072"/>
    </source>
</evidence>
<evidence type="ECO:0000259" key="12">
    <source>
        <dbReference type="Pfam" id="PF01743"/>
    </source>
</evidence>
<dbReference type="Pfam" id="PF12627">
    <property type="entry name" value="PolyA_pol_RNAbd"/>
    <property type="match status" value="1"/>
</dbReference>
<name>A0A383TG74_9LACT</name>
<protein>
    <recommendedName>
        <fullName evidence="11">CCA-adding enzyme</fullName>
        <ecNumber evidence="11">2.7.7.72</ecNumber>
    </recommendedName>
    <alternativeName>
        <fullName evidence="11">CCA tRNA nucleotidyltransferase</fullName>
    </alternativeName>
    <alternativeName>
        <fullName evidence="11">tRNA CCA-pyrophosphorylase</fullName>
    </alternativeName>
    <alternativeName>
        <fullName evidence="11">tRNA adenylyl-/cytidylyl- transferase</fullName>
    </alternativeName>
    <alternativeName>
        <fullName evidence="11">tRNA nucleotidyltransferase</fullName>
    </alternativeName>
    <alternativeName>
        <fullName evidence="11">tRNA-NT</fullName>
    </alternativeName>
</protein>
<feature type="domain" description="tRNA nucleotidyltransferase/poly(A) polymerase RNA and SrmB- binding" evidence="13">
    <location>
        <begin position="172"/>
        <end position="226"/>
    </location>
</feature>
<feature type="binding site" evidence="11">
    <location>
        <position position="30"/>
    </location>
    <ligand>
        <name>CTP</name>
        <dbReference type="ChEBI" id="CHEBI:37563"/>
    </ligand>
</feature>
<evidence type="ECO:0000256" key="5">
    <source>
        <dbReference type="ARBA" id="ARBA00022723"/>
    </source>
</evidence>
<dbReference type="GO" id="GO:0004810">
    <property type="term" value="F:CCA tRNA nucleotidyltransferase activity"/>
    <property type="evidence" value="ECO:0007669"/>
    <property type="project" value="UniProtKB-UniRule"/>
</dbReference>
<proteinExistence type="inferred from homology"/>
<feature type="binding site" evidence="11">
    <location>
        <position position="163"/>
    </location>
    <ligand>
        <name>ATP</name>
        <dbReference type="ChEBI" id="CHEBI:30616"/>
    </ligand>
</feature>
<keyword evidence="8 11" id="KW-0067">ATP-binding</keyword>
<dbReference type="Pfam" id="PF01743">
    <property type="entry name" value="PolyA_pol"/>
    <property type="match status" value="1"/>
</dbReference>
<keyword evidence="4 11" id="KW-0548">Nucleotidyltransferase</keyword>
<keyword evidence="7 11" id="KW-0692">RNA repair</keyword>
<comment type="subunit">
    <text evidence="11">Homodimer.</text>
</comment>
<dbReference type="AlphaFoldDB" id="A0A383TG74"/>
<feature type="binding site" evidence="11">
    <location>
        <position position="43"/>
    </location>
    <ligand>
        <name>Mg(2+)</name>
        <dbReference type="ChEBI" id="CHEBI:18420"/>
    </ligand>
</feature>
<dbReference type="Gene3D" id="3.30.460.10">
    <property type="entry name" value="Beta Polymerase, domain 2"/>
    <property type="match status" value="1"/>
</dbReference>
<feature type="binding site" evidence="11">
    <location>
        <position position="160"/>
    </location>
    <ligand>
        <name>ATP</name>
        <dbReference type="ChEBI" id="CHEBI:30616"/>
    </ligand>
</feature>
<evidence type="ECO:0000256" key="10">
    <source>
        <dbReference type="ARBA" id="ARBA00022884"/>
    </source>
</evidence>
<keyword evidence="9 11" id="KW-0460">Magnesium</keyword>
<feature type="binding site" evidence="11">
    <location>
        <position position="33"/>
    </location>
    <ligand>
        <name>CTP</name>
        <dbReference type="ChEBI" id="CHEBI:37563"/>
    </ligand>
</feature>
<dbReference type="Pfam" id="PF13735">
    <property type="entry name" value="tRNA_NucTran2_2"/>
    <property type="match status" value="1"/>
</dbReference>
<feature type="binding site" evidence="11">
    <location>
        <position position="157"/>
    </location>
    <ligand>
        <name>ATP</name>
        <dbReference type="ChEBI" id="CHEBI:30616"/>
    </ligand>
</feature>
<dbReference type="RefSeq" id="WP_119093013.1">
    <property type="nucleotide sequence ID" value="NZ_OY761017.1"/>
</dbReference>
<reference evidence="17" key="1">
    <citation type="submission" date="2018-05" db="EMBL/GenBank/DDBJ databases">
        <authorList>
            <person name="Strepis N."/>
        </authorList>
    </citation>
    <scope>NUCLEOTIDE SEQUENCE [LARGE SCALE GENOMIC DNA]</scope>
</reference>
<evidence type="ECO:0000256" key="6">
    <source>
        <dbReference type="ARBA" id="ARBA00022741"/>
    </source>
</evidence>
<sequence length="522" mass="59608">MIINAPEFQKAIPIIEAIERAGYEAYFVGGSVRDTLLHLDISDVDIASSAMPEEIQRIFPITFDVGIQHGTVMVLHERETYEITTFRTESKYEKFRRPEKVQYVRSLQDDLKRRDFTINAIAIDRHGNIKDYFNGQEDLANKLIRAVGNPEERFREDALRMMRAARFVSQLDFEIEQATKEAIIEYHPLLSKIAVERVREEWNKLLIGRNRKGGIKFFVETRLFQMCPGFQNREKALIDLALFPLQFKGTTIAWTVLIHFLDLKDEAIEPFLRQWKCSRKEIMDIRIGVQALNKRLQQFWDYPLLFETGIEIAMQIEAIIEGFGLPNQSENLIELNESMPIHTLKDLALDGKELLSLLGIQRGGPFVGEIFEELKTLVLANKLENSHPAIRDFIMKRRMIYLDETFAAVYTVGQKDLASEIGSGTLPVLATPALLAMIENACMGIVKEHLSEGDTTVGIHCDLHHKKASPIHAEITVTVRVTEHRGNKYFFECAAHSQGHEIASAKHTRAVVNANEFMASLQ</sequence>
<dbReference type="Gene3D" id="1.20.58.560">
    <property type="match status" value="1"/>
</dbReference>
<evidence type="ECO:0000256" key="9">
    <source>
        <dbReference type="ARBA" id="ARBA00022842"/>
    </source>
</evidence>
<dbReference type="InterPro" id="IPR023068">
    <property type="entry name" value="CCA-adding_enz_firmicutes"/>
</dbReference>
<dbReference type="Pfam" id="PF22636">
    <property type="entry name" value="FlK"/>
    <property type="match status" value="1"/>
</dbReference>
<dbReference type="GO" id="GO:0001680">
    <property type="term" value="P:tRNA 3'-terminal CCA addition"/>
    <property type="evidence" value="ECO:0007669"/>
    <property type="project" value="UniProtKB-UniRule"/>
</dbReference>
<feature type="binding site" evidence="11">
    <location>
        <position position="166"/>
    </location>
    <ligand>
        <name>CTP</name>
        <dbReference type="ChEBI" id="CHEBI:37563"/>
    </ligand>
</feature>
<dbReference type="PANTHER" id="PTHR46173:SF1">
    <property type="entry name" value="CCA TRNA NUCLEOTIDYLTRANSFERASE 1, MITOCHONDRIAL"/>
    <property type="match status" value="1"/>
</dbReference>
<feature type="binding site" evidence="11">
    <location>
        <position position="30"/>
    </location>
    <ligand>
        <name>ATP</name>
        <dbReference type="ChEBI" id="CHEBI:30616"/>
    </ligand>
</feature>
<dbReference type="EC" id="2.7.7.72" evidence="11"/>
<dbReference type="InterPro" id="IPR043519">
    <property type="entry name" value="NT_sf"/>
</dbReference>
<dbReference type="GO" id="GO:0042245">
    <property type="term" value="P:RNA repair"/>
    <property type="evidence" value="ECO:0007669"/>
    <property type="project" value="UniProtKB-KW"/>
</dbReference>
<feature type="domain" description="CCA-adding enzyme C-terminal" evidence="14">
    <location>
        <begin position="246"/>
        <end position="394"/>
    </location>
</feature>
<comment type="similarity">
    <text evidence="11">Belongs to the tRNA nucleotidyltransferase/poly(A) polymerase family. Bacterial CCA-adding enzyme type 3 subfamily.</text>
</comment>
<dbReference type="Gene3D" id="1.10.246.80">
    <property type="match status" value="1"/>
</dbReference>
<dbReference type="Proteomes" id="UP000262072">
    <property type="component" value="Unassembled WGS sequence"/>
</dbReference>
<evidence type="ECO:0000256" key="4">
    <source>
        <dbReference type="ARBA" id="ARBA00022695"/>
    </source>
</evidence>
<dbReference type="GO" id="GO:0005524">
    <property type="term" value="F:ATP binding"/>
    <property type="evidence" value="ECO:0007669"/>
    <property type="project" value="UniProtKB-UniRule"/>
</dbReference>
<evidence type="ECO:0000259" key="13">
    <source>
        <dbReference type="Pfam" id="PF12627"/>
    </source>
</evidence>
<dbReference type="HAMAP" id="MF_01263">
    <property type="entry name" value="CCA_bact_type3"/>
    <property type="match status" value="1"/>
</dbReference>
<dbReference type="EMBL" id="UNRR01000018">
    <property type="protein sequence ID" value="SYZ78451.1"/>
    <property type="molecule type" value="Genomic_DNA"/>
</dbReference>
<feature type="binding site" evidence="11">
    <location>
        <position position="114"/>
    </location>
    <ligand>
        <name>ATP</name>
        <dbReference type="ChEBI" id="CHEBI:30616"/>
    </ligand>
</feature>
<evidence type="ECO:0000256" key="3">
    <source>
        <dbReference type="ARBA" id="ARBA00022694"/>
    </source>
</evidence>
<comment type="cofactor">
    <cofactor evidence="1 11">
        <name>Mg(2+)</name>
        <dbReference type="ChEBI" id="CHEBI:18420"/>
    </cofactor>
</comment>
<keyword evidence="10 11" id="KW-0694">RNA-binding</keyword>
<feature type="domain" description="Fluoroacetyl-CoA-specific thioesterase-like" evidence="15">
    <location>
        <begin position="412"/>
        <end position="514"/>
    </location>
</feature>
<feature type="binding site" evidence="11">
    <location>
        <position position="160"/>
    </location>
    <ligand>
        <name>CTP</name>
        <dbReference type="ChEBI" id="CHEBI:37563"/>
    </ligand>
</feature>
<dbReference type="InterPro" id="IPR032810">
    <property type="entry name" value="CCA-adding_enz_C"/>
</dbReference>
<dbReference type="InterPro" id="IPR029069">
    <property type="entry name" value="HotDog_dom_sf"/>
</dbReference>
<dbReference type="GO" id="GO:0000049">
    <property type="term" value="F:tRNA binding"/>
    <property type="evidence" value="ECO:0007669"/>
    <property type="project" value="UniProtKB-UniRule"/>
</dbReference>
<feature type="binding site" evidence="11">
    <location>
        <position position="157"/>
    </location>
    <ligand>
        <name>CTP</name>
        <dbReference type="ChEBI" id="CHEBI:37563"/>
    </ligand>
</feature>
<organism evidence="16 17">
    <name type="scientific">Trichococcus shcherbakoviae</name>
    <dbReference type="NCBI Taxonomy" id="2094020"/>
    <lineage>
        <taxon>Bacteria</taxon>
        <taxon>Bacillati</taxon>
        <taxon>Bacillota</taxon>
        <taxon>Bacilli</taxon>
        <taxon>Lactobacillales</taxon>
        <taxon>Carnobacteriaceae</taxon>
        <taxon>Trichococcus</taxon>
    </lineage>
</organism>
<dbReference type="InterPro" id="IPR032828">
    <property type="entry name" value="PolyA_RNA-bd"/>
</dbReference>
<evidence type="ECO:0000259" key="14">
    <source>
        <dbReference type="Pfam" id="PF13735"/>
    </source>
</evidence>
<evidence type="ECO:0000256" key="11">
    <source>
        <dbReference type="HAMAP-Rule" id="MF_01263"/>
    </source>
</evidence>
<dbReference type="InterPro" id="IPR050264">
    <property type="entry name" value="Bact_CCA-adding_enz_type3_sf"/>
</dbReference>
<keyword evidence="2 11" id="KW-0808">Transferase</keyword>
<feature type="binding site" evidence="11">
    <location>
        <position position="33"/>
    </location>
    <ligand>
        <name>ATP</name>
        <dbReference type="ChEBI" id="CHEBI:30616"/>
    </ligand>
</feature>
<dbReference type="InterPro" id="IPR054485">
    <property type="entry name" value="FlK-like_dom"/>
</dbReference>
<comment type="catalytic activity">
    <reaction evidence="11">
        <text>a tRNA with a 3' CCA end + 2 CTP + ATP = a tRNA with a 3' CCACCA end + 3 diphosphate</text>
        <dbReference type="Rhea" id="RHEA:76235"/>
        <dbReference type="Rhea" id="RHEA-COMP:10468"/>
        <dbReference type="Rhea" id="RHEA-COMP:18655"/>
        <dbReference type="ChEBI" id="CHEBI:30616"/>
        <dbReference type="ChEBI" id="CHEBI:33019"/>
        <dbReference type="ChEBI" id="CHEBI:37563"/>
        <dbReference type="ChEBI" id="CHEBI:83071"/>
        <dbReference type="ChEBI" id="CHEBI:195187"/>
    </reaction>
</comment>
<dbReference type="CDD" id="cd05398">
    <property type="entry name" value="NT_ClassII-CCAase"/>
    <property type="match status" value="1"/>
</dbReference>
<dbReference type="PANTHER" id="PTHR46173">
    <property type="entry name" value="CCA TRNA NUCLEOTIDYLTRANSFERASE 1, MITOCHONDRIAL"/>
    <property type="match status" value="1"/>
</dbReference>
<dbReference type="Gene3D" id="1.10.110.30">
    <property type="match status" value="1"/>
</dbReference>
<dbReference type="OrthoDB" id="9805698at2"/>
<feature type="binding site" evidence="11">
    <location>
        <position position="45"/>
    </location>
    <ligand>
        <name>Mg(2+)</name>
        <dbReference type="ChEBI" id="CHEBI:18420"/>
    </ligand>
</feature>
<evidence type="ECO:0000256" key="2">
    <source>
        <dbReference type="ARBA" id="ARBA00022679"/>
    </source>
</evidence>
<dbReference type="NCBIfam" id="NF009814">
    <property type="entry name" value="PRK13299.1"/>
    <property type="match status" value="1"/>
</dbReference>
<keyword evidence="6 11" id="KW-0547">Nucleotide-binding</keyword>
<evidence type="ECO:0000256" key="8">
    <source>
        <dbReference type="ARBA" id="ARBA00022840"/>
    </source>
</evidence>
<feature type="binding site" evidence="11">
    <location>
        <position position="166"/>
    </location>
    <ligand>
        <name>ATP</name>
        <dbReference type="ChEBI" id="CHEBI:30616"/>
    </ligand>
</feature>